<evidence type="ECO:0000259" key="1">
    <source>
        <dbReference type="Pfam" id="PF07238"/>
    </source>
</evidence>
<keyword evidence="3" id="KW-1185">Reference proteome</keyword>
<dbReference type="InterPro" id="IPR009875">
    <property type="entry name" value="PilZ_domain"/>
</dbReference>
<dbReference type="EMBL" id="SHKY01000001">
    <property type="protein sequence ID" value="RZU53623.1"/>
    <property type="molecule type" value="Genomic_DNA"/>
</dbReference>
<dbReference type="Gene3D" id="2.40.10.220">
    <property type="entry name" value="predicted glycosyltransferase like domains"/>
    <property type="match status" value="1"/>
</dbReference>
<evidence type="ECO:0000313" key="3">
    <source>
        <dbReference type="Proteomes" id="UP000292564"/>
    </source>
</evidence>
<comment type="caution">
    <text evidence="2">The sequence shown here is derived from an EMBL/GenBank/DDBJ whole genome shotgun (WGS) entry which is preliminary data.</text>
</comment>
<organism evidence="2 3">
    <name type="scientific">Krasilnikovia cinnamomea</name>
    <dbReference type="NCBI Taxonomy" id="349313"/>
    <lineage>
        <taxon>Bacteria</taxon>
        <taxon>Bacillati</taxon>
        <taxon>Actinomycetota</taxon>
        <taxon>Actinomycetes</taxon>
        <taxon>Micromonosporales</taxon>
        <taxon>Micromonosporaceae</taxon>
        <taxon>Krasilnikovia</taxon>
    </lineage>
</organism>
<evidence type="ECO:0000313" key="2">
    <source>
        <dbReference type="EMBL" id="RZU53623.1"/>
    </source>
</evidence>
<dbReference type="Proteomes" id="UP000292564">
    <property type="component" value="Unassembled WGS sequence"/>
</dbReference>
<name>A0A4Q7ZSL6_9ACTN</name>
<sequence length="248" mass="26500">MERIGSTITVNGVSALLSAADPTTGTLDVEVKDDLGVGPFDVVQLIHAPPVSRWWAAVRMVGGGRVQLGRPTQDETDRRQYPRRELELPVTVWWPDTSVESVGRTLDVSVGGFAAVLDHAPPEGAEVAVRIDGSYQPLLAVARCITVRDGQAHFAYTDIGAQESELARSLVLTRPARVWDGASTDAVLWSSVGAQPVTAKPTRVACVVSGAQQCPARKEHVVLKINDALLRARVVSVAGGVARLAWLD</sequence>
<dbReference type="AlphaFoldDB" id="A0A4Q7ZSL6"/>
<accession>A0A4Q7ZSL6</accession>
<dbReference type="SUPFAM" id="SSF141371">
    <property type="entry name" value="PilZ domain-like"/>
    <property type="match status" value="1"/>
</dbReference>
<reference evidence="2 3" key="1">
    <citation type="submission" date="2019-02" db="EMBL/GenBank/DDBJ databases">
        <title>Sequencing the genomes of 1000 actinobacteria strains.</title>
        <authorList>
            <person name="Klenk H.-P."/>
        </authorList>
    </citation>
    <scope>NUCLEOTIDE SEQUENCE [LARGE SCALE GENOMIC DNA]</scope>
    <source>
        <strain evidence="2 3">DSM 45162</strain>
    </source>
</reference>
<dbReference type="Pfam" id="PF07238">
    <property type="entry name" value="PilZ"/>
    <property type="match status" value="1"/>
</dbReference>
<proteinExistence type="predicted"/>
<feature type="domain" description="PilZ" evidence="1">
    <location>
        <begin position="77"/>
        <end position="168"/>
    </location>
</feature>
<gene>
    <name evidence="2" type="ORF">EV385_5554</name>
</gene>
<protein>
    <submittedName>
        <fullName evidence="2">PilZ domain-containing protein</fullName>
    </submittedName>
</protein>
<dbReference type="GO" id="GO:0035438">
    <property type="term" value="F:cyclic-di-GMP binding"/>
    <property type="evidence" value="ECO:0007669"/>
    <property type="project" value="InterPro"/>
</dbReference>